<evidence type="ECO:0008006" key="3">
    <source>
        <dbReference type="Google" id="ProtNLM"/>
    </source>
</evidence>
<protein>
    <recommendedName>
        <fullName evidence="3">TerB family tellurite resistance protein</fullName>
    </recommendedName>
</protein>
<gene>
    <name evidence="1" type="ORF">GCM10011386_26950</name>
</gene>
<proteinExistence type="predicted"/>
<evidence type="ECO:0000313" key="2">
    <source>
        <dbReference type="Proteomes" id="UP000597338"/>
    </source>
</evidence>
<comment type="caution">
    <text evidence="1">The sequence shown here is derived from an EMBL/GenBank/DDBJ whole genome shotgun (WGS) entry which is preliminary data.</text>
</comment>
<keyword evidence="2" id="KW-1185">Reference proteome</keyword>
<name>A0ABQ1M254_9SPHI</name>
<accession>A0ABQ1M254</accession>
<sequence length="230" mass="25839">MESMNKKMDKGLLDKGTRIAKGKGLYLSLFLVLSILALTTSHAQTFSEWFRQKKTQKQYLAEQIIALQLYGGYLKKGYDIASSGLGLIRGFRDGEFGLHTAFFASLSAVSPAIRDDVKVAETIALQIAIITAFGGMNSGNHAEYVRSVKDKVLEDCGKDLSELVDIVLSGKVEMDDEERIRRLEKVHASMRDKAAFTQHFTGDVRLLALMQKRETEQIEDLKNWFSHEND</sequence>
<evidence type="ECO:0000313" key="1">
    <source>
        <dbReference type="EMBL" id="GGC33462.1"/>
    </source>
</evidence>
<organism evidence="1 2">
    <name type="scientific">Parapedobacter defluvii</name>
    <dbReference type="NCBI Taxonomy" id="2045106"/>
    <lineage>
        <taxon>Bacteria</taxon>
        <taxon>Pseudomonadati</taxon>
        <taxon>Bacteroidota</taxon>
        <taxon>Sphingobacteriia</taxon>
        <taxon>Sphingobacteriales</taxon>
        <taxon>Sphingobacteriaceae</taxon>
        <taxon>Parapedobacter</taxon>
    </lineage>
</organism>
<dbReference type="EMBL" id="BMIK01000009">
    <property type="protein sequence ID" value="GGC33462.1"/>
    <property type="molecule type" value="Genomic_DNA"/>
</dbReference>
<dbReference type="Proteomes" id="UP000597338">
    <property type="component" value="Unassembled WGS sequence"/>
</dbReference>
<reference evidence="2" key="1">
    <citation type="journal article" date="2019" name="Int. J. Syst. Evol. Microbiol.">
        <title>The Global Catalogue of Microorganisms (GCM) 10K type strain sequencing project: providing services to taxonomists for standard genome sequencing and annotation.</title>
        <authorList>
            <consortium name="The Broad Institute Genomics Platform"/>
            <consortium name="The Broad Institute Genome Sequencing Center for Infectious Disease"/>
            <person name="Wu L."/>
            <person name="Ma J."/>
        </authorList>
    </citation>
    <scope>NUCLEOTIDE SEQUENCE [LARGE SCALE GENOMIC DNA]</scope>
    <source>
        <strain evidence="2">CGMCC 1.15342</strain>
    </source>
</reference>